<evidence type="ECO:0000313" key="3">
    <source>
        <dbReference type="Proteomes" id="UP000014541"/>
    </source>
</evidence>
<organism evidence="2 3">
    <name type="scientific">Treponema maltophilum ATCC 51939</name>
    <dbReference type="NCBI Taxonomy" id="1125699"/>
    <lineage>
        <taxon>Bacteria</taxon>
        <taxon>Pseudomonadati</taxon>
        <taxon>Spirochaetota</taxon>
        <taxon>Spirochaetia</taxon>
        <taxon>Spirochaetales</taxon>
        <taxon>Treponemataceae</taxon>
        <taxon>Treponema</taxon>
    </lineage>
</organism>
<comment type="caution">
    <text evidence="2">The sequence shown here is derived from an EMBL/GenBank/DDBJ whole genome shotgun (WGS) entry which is preliminary data.</text>
</comment>
<reference evidence="2 3" key="1">
    <citation type="submission" date="2013-04" db="EMBL/GenBank/DDBJ databases">
        <title>The Genome Sequence of Treponema maltophilum ATCC 51939.</title>
        <authorList>
            <consortium name="The Broad Institute Genomics Platform"/>
            <person name="Earl A."/>
            <person name="Ward D."/>
            <person name="Feldgarden M."/>
            <person name="Gevers D."/>
            <person name="Leonetti C."/>
            <person name="Blanton J.M."/>
            <person name="Dewhirst F.E."/>
            <person name="Izard J."/>
            <person name="Walker B."/>
            <person name="Young S."/>
            <person name="Zeng Q."/>
            <person name="Gargeya S."/>
            <person name="Fitzgerald M."/>
            <person name="Haas B."/>
            <person name="Abouelleil A."/>
            <person name="Allen A.W."/>
            <person name="Alvarado L."/>
            <person name="Arachchi H.M."/>
            <person name="Berlin A.M."/>
            <person name="Chapman S.B."/>
            <person name="Gainer-Dewar J."/>
            <person name="Goldberg J."/>
            <person name="Griggs A."/>
            <person name="Gujja S."/>
            <person name="Hansen M."/>
            <person name="Howarth C."/>
            <person name="Imamovic A."/>
            <person name="Ireland A."/>
            <person name="Larimer J."/>
            <person name="McCowan C."/>
            <person name="Murphy C."/>
            <person name="Pearson M."/>
            <person name="Poon T.W."/>
            <person name="Priest M."/>
            <person name="Roberts A."/>
            <person name="Saif S."/>
            <person name="Shea T."/>
            <person name="Sisk P."/>
            <person name="Sykes S."/>
            <person name="Wortman J."/>
            <person name="Nusbaum C."/>
            <person name="Birren B."/>
        </authorList>
    </citation>
    <scope>NUCLEOTIDE SEQUENCE [LARGE SCALE GENOMIC DNA]</scope>
    <source>
        <strain evidence="2 3">ATCC 51939</strain>
    </source>
</reference>
<evidence type="ECO:0000313" key="2">
    <source>
        <dbReference type="EMBL" id="EPF30849.1"/>
    </source>
</evidence>
<feature type="domain" description="Outer membrane-associated lipoprotein TP0453" evidence="1">
    <location>
        <begin position="34"/>
        <end position="301"/>
    </location>
</feature>
<proteinExistence type="predicted"/>
<protein>
    <recommendedName>
        <fullName evidence="1">Outer membrane-associated lipoprotein TP0453 domain-containing protein</fullName>
    </recommendedName>
</protein>
<dbReference type="Pfam" id="PF20740">
    <property type="entry name" value="TP0453"/>
    <property type="match status" value="1"/>
</dbReference>
<dbReference type="eggNOG" id="ENOG5031DV5">
    <property type="taxonomic scope" value="Bacteria"/>
</dbReference>
<keyword evidence="3" id="KW-1185">Reference proteome</keyword>
<dbReference type="PROSITE" id="PS51257">
    <property type="entry name" value="PROKAR_LIPOPROTEIN"/>
    <property type="match status" value="1"/>
</dbReference>
<dbReference type="PATRIC" id="fig|1125699.3.peg.1195"/>
<dbReference type="EMBL" id="ATFF01000006">
    <property type="protein sequence ID" value="EPF30849.1"/>
    <property type="molecule type" value="Genomic_DNA"/>
</dbReference>
<dbReference type="Proteomes" id="UP000014541">
    <property type="component" value="Unassembled WGS sequence"/>
</dbReference>
<dbReference type="STRING" id="1125699.HMPREF9194_01174"/>
<dbReference type="OrthoDB" id="362848at2"/>
<accession>S3L238</accession>
<sequence>MKKRELKSAAGLLFSLCAFVCLFFAGCKTLSLQNKQIDLFTLFDDGADVYLHIPVNEANKSFVRNLVNSWTDDVNESDLNNMLNRTEEIAAAFFIEWGANLKSTVKFQLASRGKYPSLLINAGLTKKNGWTDVSEKAADMILNRKRHSNNIELASPDNNHIFISNKDVLSMQKKYFLSLISPVSVLDWPSLPGENTALPVRTLMDDAELVSVYMPTAGSLLPKMVGSPIELGIKYAAGTLKSYKEDHAIVTLKLQMSDERSLKIAEKLFRFAVLGTNIIVKQDRGTVLILDNFVVWPAALTGLLQKKR</sequence>
<evidence type="ECO:0000259" key="1">
    <source>
        <dbReference type="Pfam" id="PF20740"/>
    </source>
</evidence>
<gene>
    <name evidence="2" type="ORF">HMPREF9194_01174</name>
</gene>
<dbReference type="RefSeq" id="WP_016525460.1">
    <property type="nucleotide sequence ID" value="NZ_KE332518.1"/>
</dbReference>
<dbReference type="HOGENOM" id="CLU_911967_0_0_12"/>
<name>S3L238_TREMA</name>
<dbReference type="AlphaFoldDB" id="S3L238"/>
<dbReference type="InterPro" id="IPR049340">
    <property type="entry name" value="TP0453"/>
</dbReference>